<accession>A0A239JQA6</accession>
<proteinExistence type="predicted"/>
<keyword evidence="1" id="KW-0812">Transmembrane</keyword>
<keyword evidence="1" id="KW-1133">Transmembrane helix</keyword>
<dbReference type="Proteomes" id="UP000198304">
    <property type="component" value="Unassembled WGS sequence"/>
</dbReference>
<keyword evidence="1" id="KW-0472">Membrane</keyword>
<reference evidence="2 3" key="1">
    <citation type="submission" date="2017-06" db="EMBL/GenBank/DDBJ databases">
        <authorList>
            <person name="Kim H.J."/>
            <person name="Triplett B.A."/>
        </authorList>
    </citation>
    <scope>NUCLEOTIDE SEQUENCE [LARGE SCALE GENOMIC DNA]</scope>
    <source>
        <strain evidence="2 3">SCA</strain>
    </source>
</reference>
<dbReference type="InterPro" id="IPR015001">
    <property type="entry name" value="DUF1850"/>
</dbReference>
<evidence type="ECO:0000256" key="1">
    <source>
        <dbReference type="SAM" id="Phobius"/>
    </source>
</evidence>
<feature type="transmembrane region" description="Helical" evidence="1">
    <location>
        <begin position="28"/>
        <end position="46"/>
    </location>
</feature>
<name>A0A239JQA6_9FIRM</name>
<evidence type="ECO:0000313" key="3">
    <source>
        <dbReference type="Proteomes" id="UP000198304"/>
    </source>
</evidence>
<gene>
    <name evidence="2" type="ORF">SAMN05446037_103735</name>
</gene>
<sequence>MRLTKDRKKEEQGKFTKASSAASKRKKAFLYFGAIISIVFLFYYIFSLQSVDISQSYIKIIDETTGEVLVTAEVEVGDEITFHWIHSVEHIPWIELFTVDQQNNLILQEIRFQGFGAGIPHDKGKEVIVENGYIIMKDIGELYPSYNWINSHTATEKIALNGEKIVEGKDLPHHGYMKMVIQER</sequence>
<keyword evidence="3" id="KW-1185">Reference proteome</keyword>
<evidence type="ECO:0008006" key="4">
    <source>
        <dbReference type="Google" id="ProtNLM"/>
    </source>
</evidence>
<dbReference type="AlphaFoldDB" id="A0A239JQA6"/>
<dbReference type="EMBL" id="FZOJ01000037">
    <property type="protein sequence ID" value="SNT07608.1"/>
    <property type="molecule type" value="Genomic_DNA"/>
</dbReference>
<dbReference type="Pfam" id="PF08905">
    <property type="entry name" value="DUF1850"/>
    <property type="match status" value="1"/>
</dbReference>
<evidence type="ECO:0000313" key="2">
    <source>
        <dbReference type="EMBL" id="SNT07608.1"/>
    </source>
</evidence>
<protein>
    <recommendedName>
        <fullName evidence="4">DUF1850 domain-containing protein</fullName>
    </recommendedName>
</protein>
<organism evidence="2 3">
    <name type="scientific">Anaerovirgula multivorans</name>
    <dbReference type="NCBI Taxonomy" id="312168"/>
    <lineage>
        <taxon>Bacteria</taxon>
        <taxon>Bacillati</taxon>
        <taxon>Bacillota</taxon>
        <taxon>Clostridia</taxon>
        <taxon>Peptostreptococcales</taxon>
        <taxon>Natronincolaceae</taxon>
        <taxon>Anaerovirgula</taxon>
    </lineage>
</organism>